<comment type="subcellular location">
    <subcellularLocation>
        <location evidence="1">Cell outer membrane</location>
    </subcellularLocation>
</comment>
<accession>A0A6M0K3H8</accession>
<dbReference type="InterPro" id="IPR010583">
    <property type="entry name" value="MipA"/>
</dbReference>
<evidence type="ECO:0000256" key="2">
    <source>
        <dbReference type="ARBA" id="ARBA00005722"/>
    </source>
</evidence>
<comment type="similarity">
    <text evidence="2">Belongs to the MipA/OmpV family.</text>
</comment>
<keyword evidence="5" id="KW-0998">Cell outer membrane</keyword>
<dbReference type="PANTHER" id="PTHR38776:SF1">
    <property type="entry name" value="MLTA-INTERACTING PROTEIN-RELATED"/>
    <property type="match status" value="1"/>
</dbReference>
<dbReference type="EMBL" id="JAAIJQ010000052">
    <property type="protein sequence ID" value="NEV63473.1"/>
    <property type="molecule type" value="Genomic_DNA"/>
</dbReference>
<organism evidence="6 7">
    <name type="scientific">Thiorhodococcus minor</name>
    <dbReference type="NCBI Taxonomy" id="57489"/>
    <lineage>
        <taxon>Bacteria</taxon>
        <taxon>Pseudomonadati</taxon>
        <taxon>Pseudomonadota</taxon>
        <taxon>Gammaproteobacteria</taxon>
        <taxon>Chromatiales</taxon>
        <taxon>Chromatiaceae</taxon>
        <taxon>Thiorhodococcus</taxon>
    </lineage>
</organism>
<proteinExistence type="inferred from homology"/>
<name>A0A6M0K3H8_9GAMM</name>
<dbReference type="PANTHER" id="PTHR38776">
    <property type="entry name" value="MLTA-INTERACTING PROTEIN-RELATED"/>
    <property type="match status" value="1"/>
</dbReference>
<dbReference type="GO" id="GO:0009252">
    <property type="term" value="P:peptidoglycan biosynthetic process"/>
    <property type="evidence" value="ECO:0007669"/>
    <property type="project" value="TreeGrafter"/>
</dbReference>
<protein>
    <submittedName>
        <fullName evidence="6">MipA/OmpV family protein</fullName>
    </submittedName>
</protein>
<dbReference type="RefSeq" id="WP_164453936.1">
    <property type="nucleotide sequence ID" value="NZ_JAAIJQ010000052.1"/>
</dbReference>
<dbReference type="GO" id="GO:0009279">
    <property type="term" value="C:cell outer membrane"/>
    <property type="evidence" value="ECO:0007669"/>
    <property type="project" value="UniProtKB-SubCell"/>
</dbReference>
<gene>
    <name evidence="6" type="ORF">G3446_16530</name>
</gene>
<keyword evidence="4" id="KW-0472">Membrane</keyword>
<sequence>MTLGFGRYLLAGIAFSLTALVGEPRAQTEKPLWEAGLGATVLSFPDYRGSDHQRSYALPMPYFVYRGEIFQADRDGVRGVLFDNRIAELNLSVSASLPVDSDGNDARRGMSDLDPTFEIGPSLEIHLWRSPDQRMLLDLRLPLRKAIAVGGNFRDAGLVFTPKINLDIEDPLGFAGWNLGLLIGADYGNRRQHAYFYDVAPAFVTPERPAYRADGGFGGLKAIAALSKRFDRFWVGCFARYDRLEDAVFAESPLVRQDHAWAAGIGIAWIIGQSPETVRVRD</sequence>
<dbReference type="AlphaFoldDB" id="A0A6M0K3H8"/>
<dbReference type="Pfam" id="PF06629">
    <property type="entry name" value="MipA"/>
    <property type="match status" value="1"/>
</dbReference>
<evidence type="ECO:0000256" key="4">
    <source>
        <dbReference type="ARBA" id="ARBA00023136"/>
    </source>
</evidence>
<dbReference type="Proteomes" id="UP000483379">
    <property type="component" value="Unassembled WGS sequence"/>
</dbReference>
<reference evidence="6 7" key="1">
    <citation type="submission" date="2020-02" db="EMBL/GenBank/DDBJ databases">
        <title>Genome sequences of Thiorhodococcus mannitoliphagus and Thiorhodococcus minor, purple sulfur photosynthetic bacteria in the gammaproteobacterial family, Chromatiaceae.</title>
        <authorList>
            <person name="Aviles F.A."/>
            <person name="Meyer T.E."/>
            <person name="Kyndt J.A."/>
        </authorList>
    </citation>
    <scope>NUCLEOTIDE SEQUENCE [LARGE SCALE GENOMIC DNA]</scope>
    <source>
        <strain evidence="6 7">DSM 11518</strain>
    </source>
</reference>
<evidence type="ECO:0000256" key="3">
    <source>
        <dbReference type="ARBA" id="ARBA00022729"/>
    </source>
</evidence>
<evidence type="ECO:0000313" key="6">
    <source>
        <dbReference type="EMBL" id="NEV63473.1"/>
    </source>
</evidence>
<evidence type="ECO:0000313" key="7">
    <source>
        <dbReference type="Proteomes" id="UP000483379"/>
    </source>
</evidence>
<keyword evidence="3" id="KW-0732">Signal</keyword>
<evidence type="ECO:0000256" key="5">
    <source>
        <dbReference type="ARBA" id="ARBA00023237"/>
    </source>
</evidence>
<evidence type="ECO:0000256" key="1">
    <source>
        <dbReference type="ARBA" id="ARBA00004442"/>
    </source>
</evidence>
<keyword evidence="7" id="KW-1185">Reference proteome</keyword>
<comment type="caution">
    <text evidence="6">The sequence shown here is derived from an EMBL/GenBank/DDBJ whole genome shotgun (WGS) entry which is preliminary data.</text>
</comment>